<reference evidence="1" key="1">
    <citation type="submission" date="2018-02" db="EMBL/GenBank/DDBJ databases">
        <title>Rhizophora mucronata_Transcriptome.</title>
        <authorList>
            <person name="Meera S.P."/>
            <person name="Sreeshan A."/>
            <person name="Augustine A."/>
        </authorList>
    </citation>
    <scope>NUCLEOTIDE SEQUENCE</scope>
    <source>
        <tissue evidence="1">Leaf</tissue>
    </source>
</reference>
<organism evidence="1">
    <name type="scientific">Rhizophora mucronata</name>
    <name type="common">Asiatic mangrove</name>
    <dbReference type="NCBI Taxonomy" id="61149"/>
    <lineage>
        <taxon>Eukaryota</taxon>
        <taxon>Viridiplantae</taxon>
        <taxon>Streptophyta</taxon>
        <taxon>Embryophyta</taxon>
        <taxon>Tracheophyta</taxon>
        <taxon>Spermatophyta</taxon>
        <taxon>Magnoliopsida</taxon>
        <taxon>eudicotyledons</taxon>
        <taxon>Gunneridae</taxon>
        <taxon>Pentapetalae</taxon>
        <taxon>rosids</taxon>
        <taxon>fabids</taxon>
        <taxon>Malpighiales</taxon>
        <taxon>Rhizophoraceae</taxon>
        <taxon>Rhizophora</taxon>
    </lineage>
</organism>
<dbReference type="EMBL" id="GGEC01006324">
    <property type="protein sequence ID" value="MBW86807.1"/>
    <property type="molecule type" value="Transcribed_RNA"/>
</dbReference>
<evidence type="ECO:0000313" key="1">
    <source>
        <dbReference type="EMBL" id="MBW86807.1"/>
    </source>
</evidence>
<sequence length="14" mass="1494">MSQSYKTPPSSPPS</sequence>
<protein>
    <submittedName>
        <fullName evidence="1">Uncharacterized protein</fullName>
    </submittedName>
</protein>
<accession>A0A2P2J021</accession>
<name>A0A2P2J021_RHIMU</name>
<proteinExistence type="predicted"/>